<reference evidence="2" key="1">
    <citation type="submission" date="2014-09" db="EMBL/GenBank/DDBJ databases">
        <authorList>
            <person name="Sharma Rahul"/>
            <person name="Thines Marco"/>
        </authorList>
    </citation>
    <scope>NUCLEOTIDE SEQUENCE [LARGE SCALE GENOMIC DNA]</scope>
</reference>
<dbReference type="GeneID" id="36401225"/>
<evidence type="ECO:0000313" key="2">
    <source>
        <dbReference type="Proteomes" id="UP000054928"/>
    </source>
</evidence>
<dbReference type="InterPro" id="IPR013783">
    <property type="entry name" value="Ig-like_fold"/>
</dbReference>
<dbReference type="Gene3D" id="2.60.40.10">
    <property type="entry name" value="Immunoglobulins"/>
    <property type="match status" value="1"/>
</dbReference>
<dbReference type="Proteomes" id="UP000054928">
    <property type="component" value="Unassembled WGS sequence"/>
</dbReference>
<organism evidence="1 2">
    <name type="scientific">Plasmopara halstedii</name>
    <name type="common">Downy mildew of sunflower</name>
    <dbReference type="NCBI Taxonomy" id="4781"/>
    <lineage>
        <taxon>Eukaryota</taxon>
        <taxon>Sar</taxon>
        <taxon>Stramenopiles</taxon>
        <taxon>Oomycota</taxon>
        <taxon>Peronosporomycetes</taxon>
        <taxon>Peronosporales</taxon>
        <taxon>Peronosporaceae</taxon>
        <taxon>Plasmopara</taxon>
    </lineage>
</organism>
<proteinExistence type="predicted"/>
<dbReference type="EMBL" id="CCYD01002939">
    <property type="protein sequence ID" value="CEG48344.1"/>
    <property type="molecule type" value="Genomic_DNA"/>
</dbReference>
<keyword evidence="2" id="KW-1185">Reference proteome</keyword>
<sequence>MVVHGPPTTMTFATTDSGGDANAAYEVQWAVDSAFTIKYTLVVTIVKGMSAPYRRVVSSLVKGTTFFFRIQTRNSLGYGLLQQSSPTKLQPYETLSAPTQVALGVTGATMLTVS</sequence>
<accession>A0A0P1B0T5</accession>
<name>A0A0P1B0T5_PLAHL</name>
<protein>
    <submittedName>
        <fullName evidence="1">Immunoglobulin-like fold</fullName>
    </submittedName>
</protein>
<dbReference type="InterPro" id="IPR036116">
    <property type="entry name" value="FN3_sf"/>
</dbReference>
<dbReference type="STRING" id="4781.A0A0P1B0T5"/>
<dbReference type="RefSeq" id="XP_024584713.1">
    <property type="nucleotide sequence ID" value="XM_024719411.1"/>
</dbReference>
<dbReference type="AlphaFoldDB" id="A0A0P1B0T5"/>
<dbReference type="OrthoDB" id="504170at2759"/>
<evidence type="ECO:0000313" key="1">
    <source>
        <dbReference type="EMBL" id="CEG48344.1"/>
    </source>
</evidence>
<dbReference type="SUPFAM" id="SSF49265">
    <property type="entry name" value="Fibronectin type III"/>
    <property type="match status" value="1"/>
</dbReference>